<keyword evidence="2" id="KW-1185">Reference proteome</keyword>
<evidence type="ECO:0000313" key="1">
    <source>
        <dbReference type="EMBL" id="KAJ8110280.1"/>
    </source>
</evidence>
<accession>A0ACC2I544</accession>
<gene>
    <name evidence="1" type="ORF">ONZ43_g5913</name>
</gene>
<dbReference type="EMBL" id="JAPESX010001952">
    <property type="protein sequence ID" value="KAJ8110280.1"/>
    <property type="molecule type" value="Genomic_DNA"/>
</dbReference>
<protein>
    <submittedName>
        <fullName evidence="1">Uncharacterized protein</fullName>
    </submittedName>
</protein>
<dbReference type="Proteomes" id="UP001153334">
    <property type="component" value="Unassembled WGS sequence"/>
</dbReference>
<reference evidence="1" key="1">
    <citation type="submission" date="2022-11" db="EMBL/GenBank/DDBJ databases">
        <title>Genome Sequence of Nemania bipapillata.</title>
        <authorList>
            <person name="Buettner E."/>
        </authorList>
    </citation>
    <scope>NUCLEOTIDE SEQUENCE</scope>
    <source>
        <strain evidence="1">CP14</strain>
    </source>
</reference>
<comment type="caution">
    <text evidence="1">The sequence shown here is derived from an EMBL/GenBank/DDBJ whole genome shotgun (WGS) entry which is preliminary data.</text>
</comment>
<sequence>MVAAFASWTVCGAFYENSEMRNATAGWAQLVFIWLFGIFYDIGFSGMLIAYALEVLPFRLRAKGMMLMNITVQAVLALSNQTNKIAWNRLPKHCAQAWDFLELCFVYFFYVETKGPTLEEIARIFDGMDAVANINIRQVEKEMQHAEHEESIHDDRPYPGAF</sequence>
<proteinExistence type="predicted"/>
<organism evidence="1 2">
    <name type="scientific">Nemania bipapillata</name>
    <dbReference type="NCBI Taxonomy" id="110536"/>
    <lineage>
        <taxon>Eukaryota</taxon>
        <taxon>Fungi</taxon>
        <taxon>Dikarya</taxon>
        <taxon>Ascomycota</taxon>
        <taxon>Pezizomycotina</taxon>
        <taxon>Sordariomycetes</taxon>
        <taxon>Xylariomycetidae</taxon>
        <taxon>Xylariales</taxon>
        <taxon>Xylariaceae</taxon>
        <taxon>Nemania</taxon>
    </lineage>
</organism>
<name>A0ACC2I544_9PEZI</name>
<evidence type="ECO:0000313" key="2">
    <source>
        <dbReference type="Proteomes" id="UP001153334"/>
    </source>
</evidence>